<dbReference type="HOGENOM" id="CLU_025711_2_0_1"/>
<dbReference type="Proteomes" id="UP000030742">
    <property type="component" value="Unassembled WGS sequence"/>
</dbReference>
<dbReference type="InterPro" id="IPR036291">
    <property type="entry name" value="NAD(P)-bd_dom_sf"/>
</dbReference>
<protein>
    <recommendedName>
        <fullName evidence="1">NAD(P)-binding domain-containing protein</fullName>
    </recommendedName>
</protein>
<dbReference type="EMBL" id="KB740923">
    <property type="protein sequence ID" value="ENN78146.1"/>
    <property type="molecule type" value="Genomic_DNA"/>
</dbReference>
<dbReference type="CDD" id="cd05244">
    <property type="entry name" value="BVR-B_like_SDR_a"/>
    <property type="match status" value="1"/>
</dbReference>
<organism evidence="2">
    <name type="scientific">Dendroctonus ponderosae</name>
    <name type="common">Mountain pine beetle</name>
    <dbReference type="NCBI Taxonomy" id="77166"/>
    <lineage>
        <taxon>Eukaryota</taxon>
        <taxon>Metazoa</taxon>
        <taxon>Ecdysozoa</taxon>
        <taxon>Arthropoda</taxon>
        <taxon>Hexapoda</taxon>
        <taxon>Insecta</taxon>
        <taxon>Pterygota</taxon>
        <taxon>Neoptera</taxon>
        <taxon>Endopterygota</taxon>
        <taxon>Coleoptera</taxon>
        <taxon>Polyphaga</taxon>
        <taxon>Cucujiformia</taxon>
        <taxon>Curculionidae</taxon>
        <taxon>Scolytinae</taxon>
        <taxon>Dendroctonus</taxon>
    </lineage>
</organism>
<dbReference type="PANTHER" id="PTHR43355:SF2">
    <property type="entry name" value="FLAVIN REDUCTASE (NADPH)"/>
    <property type="match status" value="1"/>
</dbReference>
<dbReference type="Gene3D" id="3.40.50.720">
    <property type="entry name" value="NAD(P)-binding Rossmann-like Domain"/>
    <property type="match status" value="1"/>
</dbReference>
<proteinExistence type="predicted"/>
<name>N6UBY7_DENPD</name>
<dbReference type="InterPro" id="IPR051606">
    <property type="entry name" value="Polyketide_Oxido-like"/>
</dbReference>
<accession>N6UBY7</accession>
<dbReference type="GO" id="GO:0004074">
    <property type="term" value="F:biliverdin reductase [NAD(P)H] activity"/>
    <property type="evidence" value="ECO:0007669"/>
    <property type="project" value="TreeGrafter"/>
</dbReference>
<sequence length="205" mass="22636">MVKHIIIFGSTGVTGLCVTAAALERGLKIRAFVRDPTLLPEPLQKRVEIVKGDVLDYSAVSNGVKGTEAVVVALGTRSDPSPTTVLSDGLRNIISAMKEENVEIISVCLSAFLFFDIESGLVPDRLKDLTKEHRRMYDALKVSDLKYVAVFPPHISPDPATGYIVAHDMYISRKVSKYDLANFLLDCLDLKEYYKSVIGIASKRY</sequence>
<dbReference type="OrthoDB" id="419598at2759"/>
<dbReference type="Pfam" id="PF13460">
    <property type="entry name" value="NAD_binding_10"/>
    <property type="match status" value="1"/>
</dbReference>
<dbReference type="InterPro" id="IPR016040">
    <property type="entry name" value="NAD(P)-bd_dom"/>
</dbReference>
<dbReference type="GO" id="GO:0042602">
    <property type="term" value="F:riboflavin reductase (NADPH) activity"/>
    <property type="evidence" value="ECO:0007669"/>
    <property type="project" value="TreeGrafter"/>
</dbReference>
<feature type="non-terminal residue" evidence="2">
    <location>
        <position position="1"/>
    </location>
</feature>
<dbReference type="AlphaFoldDB" id="N6UBY7"/>
<gene>
    <name evidence="3" type="ORF">D910_09744</name>
    <name evidence="2" type="ORF">YQE_05300</name>
</gene>
<evidence type="ECO:0000313" key="4">
    <source>
        <dbReference type="Proteomes" id="UP000030742"/>
    </source>
</evidence>
<dbReference type="SUPFAM" id="SSF51735">
    <property type="entry name" value="NAD(P)-binding Rossmann-fold domains"/>
    <property type="match status" value="1"/>
</dbReference>
<dbReference type="OMA" id="DHERMIN"/>
<evidence type="ECO:0000313" key="3">
    <source>
        <dbReference type="EMBL" id="ERL92430.1"/>
    </source>
</evidence>
<feature type="domain" description="NAD(P)-binding" evidence="1">
    <location>
        <begin position="9"/>
        <end position="189"/>
    </location>
</feature>
<evidence type="ECO:0000313" key="2">
    <source>
        <dbReference type="EMBL" id="ENN78146.1"/>
    </source>
</evidence>
<dbReference type="EMBL" id="KB632326">
    <property type="protein sequence ID" value="ERL92430.1"/>
    <property type="molecule type" value="Genomic_DNA"/>
</dbReference>
<evidence type="ECO:0000259" key="1">
    <source>
        <dbReference type="Pfam" id="PF13460"/>
    </source>
</evidence>
<dbReference type="PANTHER" id="PTHR43355">
    <property type="entry name" value="FLAVIN REDUCTASE (NADPH)"/>
    <property type="match status" value="1"/>
</dbReference>
<reference evidence="2 4" key="1">
    <citation type="journal article" date="2013" name="Genome Biol.">
        <title>Draft genome of the mountain pine beetle, Dendroctonus ponderosae Hopkins, a major forest pest.</title>
        <authorList>
            <person name="Keeling C.I."/>
            <person name="Yuen M.M."/>
            <person name="Liao N.Y."/>
            <person name="Docking T.R."/>
            <person name="Chan S.K."/>
            <person name="Taylor G.A."/>
            <person name="Palmquist D.L."/>
            <person name="Jackman S.D."/>
            <person name="Nguyen A."/>
            <person name="Li M."/>
            <person name="Henderson H."/>
            <person name="Janes J.K."/>
            <person name="Zhao Y."/>
            <person name="Pandoh P."/>
            <person name="Moore R."/>
            <person name="Sperling F.A."/>
            <person name="Huber D.P."/>
            <person name="Birol I."/>
            <person name="Jones S.J."/>
            <person name="Bohlmann J."/>
        </authorList>
    </citation>
    <scope>NUCLEOTIDE SEQUENCE</scope>
</reference>
<dbReference type="STRING" id="77166.N6UBY7"/>